<feature type="region of interest" description="Disordered" evidence="1">
    <location>
        <begin position="424"/>
        <end position="461"/>
    </location>
</feature>
<dbReference type="Proteomes" id="UP000675881">
    <property type="component" value="Chromosome 3"/>
</dbReference>
<keyword evidence="4" id="KW-1185">Reference proteome</keyword>
<dbReference type="PANTHER" id="PTHR39952:SF1">
    <property type="match status" value="1"/>
</dbReference>
<reference evidence="3" key="1">
    <citation type="submission" date="2021-02" db="EMBL/GenBank/DDBJ databases">
        <authorList>
            <person name="Bekaert M."/>
        </authorList>
    </citation>
    <scope>NUCLEOTIDE SEQUENCE</scope>
    <source>
        <strain evidence="3">IoA-00</strain>
    </source>
</reference>
<proteinExistence type="predicted"/>
<evidence type="ECO:0000256" key="2">
    <source>
        <dbReference type="SAM" id="Phobius"/>
    </source>
</evidence>
<accession>A0A7R8H5Z9</accession>
<feature type="region of interest" description="Disordered" evidence="1">
    <location>
        <begin position="143"/>
        <end position="162"/>
    </location>
</feature>
<feature type="region of interest" description="Disordered" evidence="1">
    <location>
        <begin position="476"/>
        <end position="523"/>
    </location>
</feature>
<feature type="compositionally biased region" description="Polar residues" evidence="1">
    <location>
        <begin position="38"/>
        <end position="60"/>
    </location>
</feature>
<evidence type="ECO:0000313" key="3">
    <source>
        <dbReference type="EMBL" id="CAF2892645.1"/>
    </source>
</evidence>
<feature type="compositionally biased region" description="Pro residues" evidence="1">
    <location>
        <begin position="101"/>
        <end position="111"/>
    </location>
</feature>
<dbReference type="PANTHER" id="PTHR39952">
    <property type="entry name" value="FI02073P"/>
    <property type="match status" value="1"/>
</dbReference>
<feature type="region of interest" description="Disordered" evidence="1">
    <location>
        <begin position="885"/>
        <end position="933"/>
    </location>
</feature>
<feature type="compositionally biased region" description="Polar residues" evidence="1">
    <location>
        <begin position="889"/>
        <end position="928"/>
    </location>
</feature>
<dbReference type="EMBL" id="HG994582">
    <property type="protein sequence ID" value="CAF2892645.1"/>
    <property type="molecule type" value="Genomic_DNA"/>
</dbReference>
<name>A0A7R8H5Z9_LEPSM</name>
<feature type="compositionally biased region" description="Low complexity" evidence="1">
    <location>
        <begin position="582"/>
        <end position="609"/>
    </location>
</feature>
<keyword evidence="2" id="KW-0472">Membrane</keyword>
<organism evidence="3 4">
    <name type="scientific">Lepeophtheirus salmonis</name>
    <name type="common">Salmon louse</name>
    <name type="synonym">Caligus salmonis</name>
    <dbReference type="NCBI Taxonomy" id="72036"/>
    <lineage>
        <taxon>Eukaryota</taxon>
        <taxon>Metazoa</taxon>
        <taxon>Ecdysozoa</taxon>
        <taxon>Arthropoda</taxon>
        <taxon>Crustacea</taxon>
        <taxon>Multicrustacea</taxon>
        <taxon>Hexanauplia</taxon>
        <taxon>Copepoda</taxon>
        <taxon>Siphonostomatoida</taxon>
        <taxon>Caligidae</taxon>
        <taxon>Lepeophtheirus</taxon>
    </lineage>
</organism>
<feature type="compositionally biased region" description="Basic residues" evidence="1">
    <location>
        <begin position="510"/>
        <end position="523"/>
    </location>
</feature>
<feature type="compositionally biased region" description="Low complexity" evidence="1">
    <location>
        <begin position="70"/>
        <end position="88"/>
    </location>
</feature>
<sequence>MTSSSTGGGSHSLETPLNFANITSQRSSLAAVSDDGALSSNASTIPITDRSNSSPSTETPLLSMVGGAGPLESLPSSSCSSTTISNNSRAHPSNSGSDAPPALPPRPPNLPIPNGALEEGHSHLPPHAFPHNQDSRLYSERAPLSHHQHHHHHHPSSSQSHEDLKKTWGLHSSWCPFWSHFLFTTSLHLITSLLSNSLPTYIPSIMLILTGVMVLCFGRRGNRNGYLIKICGAFCLLSALVCVVVTVTTTVIHMNRLQTLRECVYQGSSKTCTCFAGILLDPTIHHDATLRYVFANAPNCEVIHGILYSCLRAMFWSLCHWYPCVYFFKHACLSIVKSRKEEEILGAVGGGASGSPHCGCCFDSSAHSASGLRSHPTSSCHWPNAALDLLDERYWPLNRNGPPSSITNTSSNHQQQISTVENLSSSNNIYSPNPSSVGPDTLLTSLSSSDPSSTHPEVVSRSISLRSMRTWFRRLSRAESPSGRRPGRGHSNGGYPGTLSHPTYIPSLHPHLHHHHHHPLHHHHPRMHLHQLWRLSSHSDSQYGFRVPPSSTTTATSTIPLQLKQQAPHIESSPSHEERTELSSSLPTSSSPPLQTAGLTNTLTSTTSSKNPVCRTTKSGLLMDKVSDFDETVKSAMHIYSKTASLPSRRPKKPRGSIDPSYAEIPLSAKSLADITKDNSIEEELEALSVHEVRRKLKTLGLYKVHQRSKTARELAEIRQALNDLQGKSESYYYATSSNGDSSTNENKYETIGQSIRPYKIPEPPINASTTPDSSISSHYAQISPLHGTGLPSGAMSSTPNSPIKSYFKEIVRSSDLQSLPIEAIRGGDDPQVTPPILTTPYSSQLLHSLNSVGARKGFHKSSSSSMEILSPSADHSALLCPLPMRRSGVSSSNSANNTPQKLSNSDTILWNSNSHLKNTPPSTINNSNKRKSTPVQQCVYLRPEQNIPDIFGNAAFKPILDGLDSNFKNSGASRRASEEEGSRGDAVISRDDIVVAMRSVNV</sequence>
<feature type="compositionally biased region" description="Low complexity" evidence="1">
    <location>
        <begin position="424"/>
        <end position="454"/>
    </location>
</feature>
<evidence type="ECO:0000256" key="1">
    <source>
        <dbReference type="SAM" id="MobiDB-lite"/>
    </source>
</evidence>
<keyword evidence="2" id="KW-1133">Transmembrane helix</keyword>
<feature type="region of interest" description="Disordered" evidence="1">
    <location>
        <begin position="565"/>
        <end position="612"/>
    </location>
</feature>
<dbReference type="OrthoDB" id="8194427at2759"/>
<keyword evidence="2" id="KW-0812">Transmembrane</keyword>
<feature type="compositionally biased region" description="Basic residues" evidence="1">
    <location>
        <begin position="144"/>
        <end position="155"/>
    </location>
</feature>
<feature type="transmembrane region" description="Helical" evidence="2">
    <location>
        <begin position="230"/>
        <end position="254"/>
    </location>
</feature>
<dbReference type="AlphaFoldDB" id="A0A7R8H5Z9"/>
<protein>
    <submittedName>
        <fullName evidence="3">(salmon louse) hypothetical protein</fullName>
    </submittedName>
</protein>
<evidence type="ECO:0000313" key="4">
    <source>
        <dbReference type="Proteomes" id="UP000675881"/>
    </source>
</evidence>
<feature type="region of interest" description="Disordered" evidence="1">
    <location>
        <begin position="33"/>
        <end position="134"/>
    </location>
</feature>
<gene>
    <name evidence="3" type="ORF">LSAA_7721</name>
</gene>
<feature type="transmembrane region" description="Helical" evidence="2">
    <location>
        <begin position="200"/>
        <end position="218"/>
    </location>
</feature>